<dbReference type="EMBL" id="CP045810">
    <property type="protein sequence ID" value="QHN38390.1"/>
    <property type="molecule type" value="Genomic_DNA"/>
</dbReference>
<evidence type="ECO:0000313" key="1">
    <source>
        <dbReference type="EMBL" id="QHN38390.1"/>
    </source>
</evidence>
<gene>
    <name evidence="1" type="ORF">GII30_03650</name>
</gene>
<protein>
    <submittedName>
        <fullName evidence="1">Uncharacterized protein</fullName>
    </submittedName>
</protein>
<dbReference type="AlphaFoldDB" id="A0A857KTP8"/>
<proteinExistence type="predicted"/>
<organism evidence="1">
    <name type="scientific">Gordonia amarae</name>
    <dbReference type="NCBI Taxonomy" id="36821"/>
    <lineage>
        <taxon>Bacteria</taxon>
        <taxon>Bacillati</taxon>
        <taxon>Actinomycetota</taxon>
        <taxon>Actinomycetes</taxon>
        <taxon>Mycobacteriales</taxon>
        <taxon>Gordoniaceae</taxon>
        <taxon>Gordonia</taxon>
    </lineage>
</organism>
<reference evidence="1" key="1">
    <citation type="journal article" date="2021" name="Nat. Microbiol.">
        <title>Cocultivation of an ultrasmall environmental parasitic bacterium with lytic ability against bacteria associated with wastewater foams.</title>
        <authorList>
            <person name="Batinovic S."/>
            <person name="Rose J.J.A."/>
            <person name="Ratcliffe J."/>
            <person name="Seviour R.J."/>
            <person name="Petrovski S."/>
        </authorList>
    </citation>
    <scope>NUCLEOTIDE SEQUENCE</scope>
    <source>
        <strain evidence="1">CON44</strain>
    </source>
</reference>
<dbReference type="RefSeq" id="WP_005191565.1">
    <property type="nucleotide sequence ID" value="NZ_CP045804.1"/>
</dbReference>
<sequence>MAEPGLFRIFVARPFGLGWNAAAVGMTSRVIKPPSPLRVAAGAAGVTATALAYWYWDGATISMGDLMESAWIAVLKVFVISAVIVAGSGVVSLFWPAHRVTSDRLWLIRRLGGPAVAIGTSIGSLGAILLVGYLSSADYTHPLLKVALILTFLPMTGAFIGACVLGVRHQFRLAEAHRDLAAVCIAFTGVWGLAESISRTAGGGIHGHMPVVVWILVTFAGPIATITLAWLDIYTARQVPASS</sequence>
<name>A0A857KTP8_9ACTN</name>
<accession>A0A857KTP8</accession>